<feature type="region of interest" description="Disordered" evidence="1">
    <location>
        <begin position="61"/>
        <end position="93"/>
    </location>
</feature>
<reference evidence="2 3" key="1">
    <citation type="journal article" date="2019" name="Genome Biol. Evol.">
        <title>The Rhododendron genome and chromosomal organization provide insight into shared whole-genome duplications across the heath family (Ericaceae).</title>
        <authorList>
            <person name="Soza V.L."/>
            <person name="Lindsley D."/>
            <person name="Waalkes A."/>
            <person name="Ramage E."/>
            <person name="Patwardhan R.P."/>
            <person name="Burton J.N."/>
            <person name="Adey A."/>
            <person name="Kumar A."/>
            <person name="Qiu R."/>
            <person name="Shendure J."/>
            <person name="Hall B."/>
        </authorList>
    </citation>
    <scope>NUCLEOTIDE SEQUENCE [LARGE SCALE GENOMIC DNA]</scope>
    <source>
        <strain evidence="2">RSF 1966-606</strain>
    </source>
</reference>
<dbReference type="AlphaFoldDB" id="A0A6A4L0Y5"/>
<organism evidence="2 3">
    <name type="scientific">Rhododendron williamsianum</name>
    <dbReference type="NCBI Taxonomy" id="262921"/>
    <lineage>
        <taxon>Eukaryota</taxon>
        <taxon>Viridiplantae</taxon>
        <taxon>Streptophyta</taxon>
        <taxon>Embryophyta</taxon>
        <taxon>Tracheophyta</taxon>
        <taxon>Spermatophyta</taxon>
        <taxon>Magnoliopsida</taxon>
        <taxon>eudicotyledons</taxon>
        <taxon>Gunneridae</taxon>
        <taxon>Pentapetalae</taxon>
        <taxon>asterids</taxon>
        <taxon>Ericales</taxon>
        <taxon>Ericaceae</taxon>
        <taxon>Ericoideae</taxon>
        <taxon>Rhodoreae</taxon>
        <taxon>Rhododendron</taxon>
    </lineage>
</organism>
<dbReference type="PANTHER" id="PTHR47726:SF1">
    <property type="entry name" value="NAD(P)H-QUINONE OXIDOREDUCTASE SUBUNIT U, CHLOROPLASTIC"/>
    <property type="match status" value="1"/>
</dbReference>
<evidence type="ECO:0008006" key="4">
    <source>
        <dbReference type="Google" id="ProtNLM"/>
    </source>
</evidence>
<evidence type="ECO:0000313" key="2">
    <source>
        <dbReference type="EMBL" id="KAE9449904.1"/>
    </source>
</evidence>
<dbReference type="Proteomes" id="UP000428333">
    <property type="component" value="Linkage Group LG11"/>
</dbReference>
<dbReference type="GO" id="GO:0009535">
    <property type="term" value="C:chloroplast thylakoid membrane"/>
    <property type="evidence" value="ECO:0007669"/>
    <property type="project" value="InterPro"/>
</dbReference>
<accession>A0A6A4L0Y5</accession>
<feature type="non-terminal residue" evidence="2">
    <location>
        <position position="1"/>
    </location>
</feature>
<dbReference type="GO" id="GO:0010598">
    <property type="term" value="C:NAD(P)H dehydrogenase complex (plastoquinone)"/>
    <property type="evidence" value="ECO:0007669"/>
    <property type="project" value="InterPro"/>
</dbReference>
<evidence type="ECO:0000313" key="3">
    <source>
        <dbReference type="Proteomes" id="UP000428333"/>
    </source>
</evidence>
<comment type="caution">
    <text evidence="2">The sequence shown here is derived from an EMBL/GenBank/DDBJ whole genome shotgun (WGS) entry which is preliminary data.</text>
</comment>
<feature type="region of interest" description="Disordered" evidence="1">
    <location>
        <begin position="17"/>
        <end position="39"/>
    </location>
</feature>
<protein>
    <recommendedName>
        <fullName evidence="4">J domain-containing protein</fullName>
    </recommendedName>
</protein>
<dbReference type="OrthoDB" id="2013770at2759"/>
<gene>
    <name evidence="2" type="ORF">C3L33_18199</name>
</gene>
<name>A0A6A4L0Y5_9ERIC</name>
<evidence type="ECO:0000256" key="1">
    <source>
        <dbReference type="SAM" id="MobiDB-lite"/>
    </source>
</evidence>
<dbReference type="PANTHER" id="PTHR47726">
    <property type="entry name" value="NAD(P)H-QUINONE OXIDOREDUCTASE SUBUNIT U, CHLOROPLASTIC"/>
    <property type="match status" value="1"/>
</dbReference>
<dbReference type="InterPro" id="IPR044199">
    <property type="entry name" value="NdhU_chloroplastic"/>
</dbReference>
<dbReference type="EMBL" id="QEFC01003108">
    <property type="protein sequence ID" value="KAE9449904.1"/>
    <property type="molecule type" value="Genomic_DNA"/>
</dbReference>
<feature type="compositionally biased region" description="Low complexity" evidence="1">
    <location>
        <begin position="26"/>
        <end position="39"/>
    </location>
</feature>
<proteinExistence type="predicted"/>
<sequence length="271" mass="30072">MAVSSSTTAAALHYISKPQQNYAPRTTTTTTCSSSSSCSFSVSITSSLSKTTKKPLKVTVRSSSDGSASAETTVTQAEAEAESESPIELPKGPPSVISTLNVERALRGIRNHLQFIYIFMSKERIDKENLYFNAENEFNNCIEEIEDSCVVGSYSLIKIESGMQQLQILITMAVLEFRKDVQMIRSAIKTSPVLNLGTSSSLGPGRAVVAFSYKNKVEELMNKGFDEEELSKKLEVLQESYAVLSNAQERRLYDWSLARKANPDKYLWPYE</sequence>
<feature type="non-terminal residue" evidence="2">
    <location>
        <position position="271"/>
    </location>
</feature>
<feature type="compositionally biased region" description="Low complexity" evidence="1">
    <location>
        <begin position="67"/>
        <end position="78"/>
    </location>
</feature>
<keyword evidence="3" id="KW-1185">Reference proteome</keyword>